<organism evidence="2 3">
    <name type="scientific">Neorhodopirellula pilleata</name>
    <dbReference type="NCBI Taxonomy" id="2714738"/>
    <lineage>
        <taxon>Bacteria</taxon>
        <taxon>Pseudomonadati</taxon>
        <taxon>Planctomycetota</taxon>
        <taxon>Planctomycetia</taxon>
        <taxon>Pirellulales</taxon>
        <taxon>Pirellulaceae</taxon>
        <taxon>Neorhodopirellula</taxon>
    </lineage>
</organism>
<reference evidence="2 3" key="1">
    <citation type="submission" date="2019-02" db="EMBL/GenBank/DDBJ databases">
        <title>Deep-cultivation of Planctomycetes and their phenomic and genomic characterization uncovers novel biology.</title>
        <authorList>
            <person name="Wiegand S."/>
            <person name="Jogler M."/>
            <person name="Boedeker C."/>
            <person name="Pinto D."/>
            <person name="Vollmers J."/>
            <person name="Rivas-Marin E."/>
            <person name="Kohn T."/>
            <person name="Peeters S.H."/>
            <person name="Heuer A."/>
            <person name="Rast P."/>
            <person name="Oberbeckmann S."/>
            <person name="Bunk B."/>
            <person name="Jeske O."/>
            <person name="Meyerdierks A."/>
            <person name="Storesund J.E."/>
            <person name="Kallscheuer N."/>
            <person name="Luecker S."/>
            <person name="Lage O.M."/>
            <person name="Pohl T."/>
            <person name="Merkel B.J."/>
            <person name="Hornburger P."/>
            <person name="Mueller R.-W."/>
            <person name="Bruemmer F."/>
            <person name="Labrenz M."/>
            <person name="Spormann A.M."/>
            <person name="Op Den Camp H."/>
            <person name="Overmann J."/>
            <person name="Amann R."/>
            <person name="Jetten M.S.M."/>
            <person name="Mascher T."/>
            <person name="Medema M.H."/>
            <person name="Devos D.P."/>
            <person name="Kaster A.-K."/>
            <person name="Ovreas L."/>
            <person name="Rohde M."/>
            <person name="Galperin M.Y."/>
            <person name="Jogler C."/>
        </authorList>
    </citation>
    <scope>NUCLEOTIDE SEQUENCE [LARGE SCALE GENOMIC DNA]</scope>
    <source>
        <strain evidence="2 3">Pla100</strain>
    </source>
</reference>
<dbReference type="OrthoDB" id="227881at2"/>
<keyword evidence="1" id="KW-1133">Transmembrane helix</keyword>
<dbReference type="AlphaFoldDB" id="A0A5C6AAF0"/>
<feature type="transmembrane region" description="Helical" evidence="1">
    <location>
        <begin position="46"/>
        <end position="69"/>
    </location>
</feature>
<feature type="transmembrane region" description="Helical" evidence="1">
    <location>
        <begin position="147"/>
        <end position="165"/>
    </location>
</feature>
<gene>
    <name evidence="2" type="ORF">Pla100_27650</name>
</gene>
<feature type="transmembrane region" description="Helical" evidence="1">
    <location>
        <begin position="6"/>
        <end position="34"/>
    </location>
</feature>
<proteinExistence type="predicted"/>
<dbReference type="RefSeq" id="WP_146578236.1">
    <property type="nucleotide sequence ID" value="NZ_SJPM01000005.1"/>
</dbReference>
<feature type="transmembrane region" description="Helical" evidence="1">
    <location>
        <begin position="172"/>
        <end position="189"/>
    </location>
</feature>
<sequence>MHANPFLLVICAAAGSVQLLPNAILAVVVFFYAVARYAHEMDHRPAILEMASLIAVIQLIVAPLLMYVAFNEHYRYRMYVPEDVYFALAIPAVCLFILGTEWKYRIGLAYPNMKFAHHNNSRPGLILVALGITASFASRYAPGQLGFLFYLLSQFRYVGAIYLYFSDYRYRWPVIAFACSALYVTASRYGMFHEILLWFSMATSYIFLQKPRSLQQKLGYLAVLFAAVSIIQLVKSQYRSEIQSGAQSSLFVTTVGVITSQEDAFGRDWQESMVIRLNQGWLVSKVMDTVPSKVAFANGETLFDAALASVLPRVLNPRKATASGRDNVNKYTGLALSRGTSMGLGPLGEGYANFGVAGALVVMFLFGSGLNLIYRFLCQASFKNSFFLFSIPVVFLQAIKMETEFLTIFNHLTKSSLVICGMYFLWVSRSPLFPTAGVRSLERLRPVSTDQLRRVAD</sequence>
<comment type="caution">
    <text evidence="2">The sequence shown here is derived from an EMBL/GenBank/DDBJ whole genome shotgun (WGS) entry which is preliminary data.</text>
</comment>
<evidence type="ECO:0000313" key="2">
    <source>
        <dbReference type="EMBL" id="TWT96288.1"/>
    </source>
</evidence>
<keyword evidence="1" id="KW-0472">Membrane</keyword>
<keyword evidence="1" id="KW-0812">Transmembrane</keyword>
<feature type="transmembrane region" description="Helical" evidence="1">
    <location>
        <begin position="84"/>
        <end position="102"/>
    </location>
</feature>
<feature type="transmembrane region" description="Helical" evidence="1">
    <location>
        <begin position="123"/>
        <end position="141"/>
    </location>
</feature>
<name>A0A5C6AAF0_9BACT</name>
<evidence type="ECO:0000313" key="3">
    <source>
        <dbReference type="Proteomes" id="UP000316213"/>
    </source>
</evidence>
<dbReference type="Proteomes" id="UP000316213">
    <property type="component" value="Unassembled WGS sequence"/>
</dbReference>
<accession>A0A5C6AAF0</accession>
<dbReference type="EMBL" id="SJPM01000005">
    <property type="protein sequence ID" value="TWT96288.1"/>
    <property type="molecule type" value="Genomic_DNA"/>
</dbReference>
<feature type="transmembrane region" description="Helical" evidence="1">
    <location>
        <begin position="351"/>
        <end position="374"/>
    </location>
</feature>
<keyword evidence="3" id="KW-1185">Reference proteome</keyword>
<protein>
    <submittedName>
        <fullName evidence="2">Uncharacterized protein</fullName>
    </submittedName>
</protein>
<evidence type="ECO:0000256" key="1">
    <source>
        <dbReference type="SAM" id="Phobius"/>
    </source>
</evidence>
<feature type="transmembrane region" description="Helical" evidence="1">
    <location>
        <begin position="381"/>
        <end position="399"/>
    </location>
</feature>